<dbReference type="SUPFAM" id="SSF51905">
    <property type="entry name" value="FAD/NAD(P)-binding domain"/>
    <property type="match status" value="1"/>
</dbReference>
<evidence type="ECO:0000256" key="8">
    <source>
        <dbReference type="SAM" id="SignalP"/>
    </source>
</evidence>
<feature type="domain" description="Prenylcysteine lyase" evidence="9">
    <location>
        <begin position="143"/>
        <end position="522"/>
    </location>
</feature>
<evidence type="ECO:0000256" key="6">
    <source>
        <dbReference type="ARBA" id="ARBA00023002"/>
    </source>
</evidence>
<keyword evidence="5" id="KW-0274">FAD</keyword>
<sequence length="571" mass="61927">MRLFRGLIALAVAADAAREMGGAEGGGEPGEVKNIAIIGAGAAGSSAAYHLHKYAHEANLILNITLFEKTDHIGGRTLTVNPFDDPQQRVELGASIFIKDNRIMYNATQTFGLNLSTRKDSAPTDYTAIWDGETIVFRSEEGTPWWWNAAKLFLKYGIAPYKAMQLVKRSVGTFLQLYEAPYFPFRSLTQRVFELGLVQLTGVTGEEILQENKINADFVRDLMQPATRVNYASNVAFIHGLEAIVSFATEGAISISGGNYQIFEKMVHCSGASYRPNTTVSTISFHKGTNKPGSIPQYVLSTKDASSNAKPARLSTAFDSVIIASPWQYSGMEASEGVMTHRIDAIPYMKLHVTLFASPFKLHAPYFGLKPGTAAPRSVYTTLGKDEAAQAGPKGVGRTGFYAMSTLRKVTNPRTHKKEYLYKIFSAEAVNSTFLSAILGRDVPASIVAANTSEADAEVGPISWYYPHWFYSYPIALPRVTFQDPIVGRGVYYTSGMESFISTMETNALMGMNVARLIVDDVMGTAAGGTNGGHIRKGLGVAAGAGAREDFWDSMDSEIGARVGSLGADEL</sequence>
<gene>
    <name evidence="10" type="ORF">E4U09_003322</name>
</gene>
<evidence type="ECO:0000256" key="5">
    <source>
        <dbReference type="ARBA" id="ARBA00022827"/>
    </source>
</evidence>
<dbReference type="Pfam" id="PF13450">
    <property type="entry name" value="NAD_binding_8"/>
    <property type="match status" value="1"/>
</dbReference>
<protein>
    <recommendedName>
        <fullName evidence="9">Prenylcysteine lyase domain-containing protein</fullName>
    </recommendedName>
</protein>
<evidence type="ECO:0000256" key="3">
    <source>
        <dbReference type="ARBA" id="ARBA00022630"/>
    </source>
</evidence>
<keyword evidence="6" id="KW-0560">Oxidoreductase</keyword>
<keyword evidence="4 8" id="KW-0732">Signal</keyword>
<feature type="signal peptide" evidence="8">
    <location>
        <begin position="1"/>
        <end position="16"/>
    </location>
</feature>
<proteinExistence type="inferred from homology"/>
<dbReference type="PANTHER" id="PTHR15944">
    <property type="entry name" value="FARNESYLCYSTEINE LYASE"/>
    <property type="match status" value="1"/>
</dbReference>
<feature type="chain" id="PRO_5040328742" description="Prenylcysteine lyase domain-containing protein" evidence="8">
    <location>
        <begin position="17"/>
        <end position="571"/>
    </location>
</feature>
<evidence type="ECO:0000256" key="4">
    <source>
        <dbReference type="ARBA" id="ARBA00022729"/>
    </source>
</evidence>
<dbReference type="EMBL" id="SRRH01000269">
    <property type="protein sequence ID" value="KAG6292616.1"/>
    <property type="molecule type" value="Genomic_DNA"/>
</dbReference>
<dbReference type="Proteomes" id="UP000707071">
    <property type="component" value="Unassembled WGS sequence"/>
</dbReference>
<dbReference type="PANTHER" id="PTHR15944:SF0">
    <property type="entry name" value="PRENYLCYSTEINE LYASE DOMAIN-CONTAINING PROTEIN"/>
    <property type="match status" value="1"/>
</dbReference>
<dbReference type="InterPro" id="IPR010795">
    <property type="entry name" value="Prenylcys_lyase"/>
</dbReference>
<evidence type="ECO:0000256" key="1">
    <source>
        <dbReference type="ARBA" id="ARBA00001974"/>
    </source>
</evidence>
<keyword evidence="11" id="KW-1185">Reference proteome</keyword>
<evidence type="ECO:0000313" key="10">
    <source>
        <dbReference type="EMBL" id="KAG6292616.1"/>
    </source>
</evidence>
<dbReference type="InterPro" id="IPR017046">
    <property type="entry name" value="Prenylcysteine_Oxase1"/>
</dbReference>
<dbReference type="InterPro" id="IPR036188">
    <property type="entry name" value="FAD/NAD-bd_sf"/>
</dbReference>
<comment type="similarity">
    <text evidence="2">Belongs to the prenylcysteine oxidase family.</text>
</comment>
<keyword evidence="7" id="KW-0325">Glycoprotein</keyword>
<name>A0A9P7U592_9HYPO</name>
<dbReference type="AlphaFoldDB" id="A0A9P7U592"/>
<reference evidence="10 11" key="1">
    <citation type="journal article" date="2020" name="bioRxiv">
        <title>Whole genome comparisons of ergot fungi reveals the divergence and evolution of species within the genus Claviceps are the result of varying mechanisms driving genome evolution and host range expansion.</title>
        <authorList>
            <person name="Wyka S.A."/>
            <person name="Mondo S.J."/>
            <person name="Liu M."/>
            <person name="Dettman J."/>
            <person name="Nalam V."/>
            <person name="Broders K.D."/>
        </authorList>
    </citation>
    <scope>NUCLEOTIDE SEQUENCE [LARGE SCALE GENOMIC DNA]</scope>
    <source>
        <strain evidence="10 11">Clav52</strain>
    </source>
</reference>
<comment type="caution">
    <text evidence="10">The sequence shown here is derived from an EMBL/GenBank/DDBJ whole genome shotgun (WGS) entry which is preliminary data.</text>
</comment>
<accession>A0A9P7U592</accession>
<evidence type="ECO:0000256" key="2">
    <source>
        <dbReference type="ARBA" id="ARBA00009967"/>
    </source>
</evidence>
<organism evidence="10 11">
    <name type="scientific">Claviceps aff. purpurea</name>
    <dbReference type="NCBI Taxonomy" id="1967640"/>
    <lineage>
        <taxon>Eukaryota</taxon>
        <taxon>Fungi</taxon>
        <taxon>Dikarya</taxon>
        <taxon>Ascomycota</taxon>
        <taxon>Pezizomycotina</taxon>
        <taxon>Sordariomycetes</taxon>
        <taxon>Hypocreomycetidae</taxon>
        <taxon>Hypocreales</taxon>
        <taxon>Clavicipitaceae</taxon>
        <taxon>Claviceps</taxon>
    </lineage>
</organism>
<evidence type="ECO:0000313" key="11">
    <source>
        <dbReference type="Proteomes" id="UP000707071"/>
    </source>
</evidence>
<dbReference type="Pfam" id="PF07156">
    <property type="entry name" value="Prenylcys_lyase"/>
    <property type="match status" value="1"/>
</dbReference>
<evidence type="ECO:0000259" key="9">
    <source>
        <dbReference type="Pfam" id="PF07156"/>
    </source>
</evidence>
<dbReference type="PIRSF" id="PIRSF036292">
    <property type="entry name" value="Prenylcysteine_oxidase"/>
    <property type="match status" value="1"/>
</dbReference>
<dbReference type="GO" id="GO:0030328">
    <property type="term" value="P:prenylcysteine catabolic process"/>
    <property type="evidence" value="ECO:0007669"/>
    <property type="project" value="InterPro"/>
</dbReference>
<dbReference type="GO" id="GO:0030327">
    <property type="term" value="P:prenylated protein catabolic process"/>
    <property type="evidence" value="ECO:0007669"/>
    <property type="project" value="TreeGrafter"/>
</dbReference>
<comment type="cofactor">
    <cofactor evidence="1">
        <name>FAD</name>
        <dbReference type="ChEBI" id="CHEBI:57692"/>
    </cofactor>
</comment>
<dbReference type="GO" id="GO:0001735">
    <property type="term" value="F:prenylcysteine oxidase activity"/>
    <property type="evidence" value="ECO:0007669"/>
    <property type="project" value="InterPro"/>
</dbReference>
<evidence type="ECO:0000256" key="7">
    <source>
        <dbReference type="ARBA" id="ARBA00023180"/>
    </source>
</evidence>
<dbReference type="Gene3D" id="3.50.50.60">
    <property type="entry name" value="FAD/NAD(P)-binding domain"/>
    <property type="match status" value="1"/>
</dbReference>
<keyword evidence="3" id="KW-0285">Flavoprotein</keyword>